<dbReference type="Proteomes" id="UP000307943">
    <property type="component" value="Unassembled WGS sequence"/>
</dbReference>
<keyword evidence="1" id="KW-0479">Metal-binding</keyword>
<dbReference type="OrthoDB" id="1882482at2"/>
<comment type="caution">
    <text evidence="2">The sequence shown here is derived from an EMBL/GenBank/DDBJ whole genome shotgun (WGS) entry which is preliminary data.</text>
</comment>
<protein>
    <submittedName>
        <fullName evidence="2">Lanthionine biosynthesis cyclase LanC</fullName>
    </submittedName>
</protein>
<dbReference type="Pfam" id="PF05147">
    <property type="entry name" value="LANC_like"/>
    <property type="match status" value="1"/>
</dbReference>
<dbReference type="Gene3D" id="1.50.10.20">
    <property type="match status" value="1"/>
</dbReference>
<dbReference type="GO" id="GO:0046872">
    <property type="term" value="F:metal ion binding"/>
    <property type="evidence" value="ECO:0007669"/>
    <property type="project" value="UniProtKB-KW"/>
</dbReference>
<dbReference type="GO" id="GO:0031179">
    <property type="term" value="P:peptide modification"/>
    <property type="evidence" value="ECO:0007669"/>
    <property type="project" value="InterPro"/>
</dbReference>
<evidence type="ECO:0000313" key="3">
    <source>
        <dbReference type="Proteomes" id="UP000307943"/>
    </source>
</evidence>
<keyword evidence="3" id="KW-1185">Reference proteome</keyword>
<sequence length="433" mass="46986">MQYHFECRRDKLESRGWIRGDELLSIEWSPILEGNARTRALEAVDGIAESLRASWRKNKRSAEPDLTLFENPTLSEGTCGLAVFFAYLDRVRSGDDASTAAELLEQAMNKAAAAPMSSALHGGFTGIAWSLAHLQEQLGDFDFEDPFAEADGVLLDYVNRTPWRGDYGLIDGLVGYGIYFLERLPSASAVTCLERVIDRLSEIAVETPQGIGWQIPPESLPERVRKLCPQGYYNLGMAHGVPGVIALLGAACRAGVAEQKCKSLLAGAVPWLLAQRLDLAATGLFPGAFTPGVKPEPVAGAAWDYGDPGIAMALMIAARGAENTRWRNEALAVARHAATRPYEACGMEDAGFCQGTAGLAHLYNRMFQMTGDEVLRQAARFWLEETVSLLREQTERAADPGILCGSAGTALTLLAACTPVEPAWDRMFLVSSM</sequence>
<dbReference type="PRINTS" id="PR01950">
    <property type="entry name" value="LANCSUPER"/>
</dbReference>
<dbReference type="SUPFAM" id="SSF158745">
    <property type="entry name" value="LanC-like"/>
    <property type="match status" value="1"/>
</dbReference>
<dbReference type="EMBL" id="VDCQ01000029">
    <property type="protein sequence ID" value="TNJ64482.1"/>
    <property type="molecule type" value="Genomic_DNA"/>
</dbReference>
<reference evidence="2 3" key="1">
    <citation type="submission" date="2019-05" db="EMBL/GenBank/DDBJ databases">
        <title>We sequenced the genome of Paenibacillus hemerocallicola KCTC 33185 for further insight into its adaptation and study the phylogeny of Paenibacillus.</title>
        <authorList>
            <person name="Narsing Rao M.P."/>
        </authorList>
    </citation>
    <scope>NUCLEOTIDE SEQUENCE [LARGE SCALE GENOMIC DNA]</scope>
    <source>
        <strain evidence="2 3">KCTC 33185</strain>
    </source>
</reference>
<dbReference type="AlphaFoldDB" id="A0A5C4T623"/>
<dbReference type="CDD" id="cd04793">
    <property type="entry name" value="LanC"/>
    <property type="match status" value="1"/>
</dbReference>
<name>A0A5C4T623_9BACL</name>
<dbReference type="InterPro" id="IPR007822">
    <property type="entry name" value="LANC-like"/>
</dbReference>
<evidence type="ECO:0000313" key="2">
    <source>
        <dbReference type="EMBL" id="TNJ64482.1"/>
    </source>
</evidence>
<dbReference type="SMART" id="SM01260">
    <property type="entry name" value="LANC_like"/>
    <property type="match status" value="1"/>
</dbReference>
<proteinExistence type="predicted"/>
<accession>A0A5C4T623</accession>
<gene>
    <name evidence="2" type="ORF">FE784_20395</name>
</gene>
<evidence type="ECO:0000256" key="1">
    <source>
        <dbReference type="PIRSR" id="PIRSR607822-1"/>
    </source>
</evidence>
<organism evidence="2 3">
    <name type="scientific">Paenibacillus hemerocallicola</name>
    <dbReference type="NCBI Taxonomy" id="1172614"/>
    <lineage>
        <taxon>Bacteria</taxon>
        <taxon>Bacillati</taxon>
        <taxon>Bacillota</taxon>
        <taxon>Bacilli</taxon>
        <taxon>Bacillales</taxon>
        <taxon>Paenibacillaceae</taxon>
        <taxon>Paenibacillus</taxon>
    </lineage>
</organism>
<dbReference type="PRINTS" id="PR01955">
    <property type="entry name" value="LANCFRANKIA"/>
</dbReference>
<feature type="binding site" evidence="1">
    <location>
        <position position="353"/>
    </location>
    <ligand>
        <name>Zn(2+)</name>
        <dbReference type="ChEBI" id="CHEBI:29105"/>
    </ligand>
</feature>
<dbReference type="InterPro" id="IPR033889">
    <property type="entry name" value="LanC"/>
</dbReference>
<keyword evidence="1" id="KW-0862">Zinc</keyword>